<proteinExistence type="inferred from homology"/>
<dbReference type="STRING" id="1423792.FD09_GL000284"/>
<dbReference type="EMBL" id="AZEC01000001">
    <property type="protein sequence ID" value="KRL14631.1"/>
    <property type="molecule type" value="Genomic_DNA"/>
</dbReference>
<evidence type="ECO:0000313" key="7">
    <source>
        <dbReference type="EMBL" id="KRL14631.1"/>
    </source>
</evidence>
<dbReference type="PROSITE" id="PS00653">
    <property type="entry name" value="GLYCOSYL_HYDROL_F1_2"/>
    <property type="match status" value="1"/>
</dbReference>
<sequence length="471" mass="53889">MGKQTFPDGFLWGGATSAYQFEGARDEDGKSRSIVDNSINAHYTDTSITSDHYHHWREDVALMKELGLNSYRFSIAWPRIIPSGNGATNPKGIKFYSDLIDALLAAGIEPVVTIYHFDLPQTLQDQYGGWRSRQIIADFDHYCYVLYKNFGDRVKYWLTINEQSNMFALPYLLNLSGDESEERVKFQMNHHMMLANAQAIIRAHEMMPHAIIGPAIGLSPYYALTADPQDVIAAHNATVFRNDFFTDLYFKGTYHPEVMNYLVADDLVPDMEPNDAALLMNPAAKPDYLGINYYESKTVRAAPRDTAYHSPAMSVTGEDVRVGETRPGLYQEVANSHLPTNEWHWEIDPAGLRILLHQIYDRYGVPLIITENGIGGVEQLTSDHQIHDDYRIDFLDKHLVELRQAIAEGVDVIGYEPWSFMDLLSTTNGFRKRYGFVYVNRTDEDLLDLNRYKKDSFYWYQKVIETNGMSL</sequence>
<evidence type="ECO:0000256" key="1">
    <source>
        <dbReference type="ARBA" id="ARBA00010838"/>
    </source>
</evidence>
<protein>
    <recommendedName>
        <fullName evidence="9">6-phospho-beta-glucosidase</fullName>
    </recommendedName>
</protein>
<evidence type="ECO:0000256" key="5">
    <source>
        <dbReference type="RuleBase" id="RU003690"/>
    </source>
</evidence>
<evidence type="ECO:0000256" key="3">
    <source>
        <dbReference type="ARBA" id="ARBA00023295"/>
    </source>
</evidence>
<feature type="active site" description="Nucleophile" evidence="4">
    <location>
        <position position="371"/>
    </location>
</feature>
<dbReference type="RefSeq" id="WP_057817498.1">
    <property type="nucleotide sequence ID" value="NZ_AZEC01000001.1"/>
</dbReference>
<dbReference type="PATRIC" id="fig|1423792.3.peg.289"/>
<gene>
    <name evidence="7" type="ORF">FD09_GL000284</name>
</gene>
<evidence type="ECO:0000313" key="8">
    <source>
        <dbReference type="Proteomes" id="UP000051330"/>
    </source>
</evidence>
<dbReference type="Proteomes" id="UP000051330">
    <property type="component" value="Unassembled WGS sequence"/>
</dbReference>
<dbReference type="InterPro" id="IPR001360">
    <property type="entry name" value="Glyco_hydro_1"/>
</dbReference>
<dbReference type="PANTHER" id="PTHR10353:SF136">
    <property type="entry name" value="ARYL-PHOSPHO-BETA-D-GLUCOSIDASE BGLC"/>
    <property type="match status" value="1"/>
</dbReference>
<dbReference type="AlphaFoldDB" id="A0A0R1N335"/>
<keyword evidence="8" id="KW-1185">Reference proteome</keyword>
<dbReference type="Pfam" id="PF00232">
    <property type="entry name" value="Glyco_hydro_1"/>
    <property type="match status" value="1"/>
</dbReference>
<dbReference type="PRINTS" id="PR00131">
    <property type="entry name" value="GLHYDRLASE1"/>
</dbReference>
<dbReference type="PROSITE" id="PS00572">
    <property type="entry name" value="GLYCOSYL_HYDROL_F1_1"/>
    <property type="match status" value="1"/>
</dbReference>
<dbReference type="SUPFAM" id="SSF51445">
    <property type="entry name" value="(Trans)glycosidases"/>
    <property type="match status" value="1"/>
</dbReference>
<organism evidence="7 8">
    <name type="scientific">Schleiferilactobacillus perolens DSM 12744</name>
    <dbReference type="NCBI Taxonomy" id="1423792"/>
    <lineage>
        <taxon>Bacteria</taxon>
        <taxon>Bacillati</taxon>
        <taxon>Bacillota</taxon>
        <taxon>Bacilli</taxon>
        <taxon>Lactobacillales</taxon>
        <taxon>Lactobacillaceae</taxon>
        <taxon>Schleiferilactobacillus</taxon>
    </lineage>
</organism>
<dbReference type="GO" id="GO:0005829">
    <property type="term" value="C:cytosol"/>
    <property type="evidence" value="ECO:0007669"/>
    <property type="project" value="TreeGrafter"/>
</dbReference>
<accession>A0A0R1N335</accession>
<evidence type="ECO:0000256" key="4">
    <source>
        <dbReference type="PROSITE-ProRule" id="PRU10055"/>
    </source>
</evidence>
<dbReference type="GO" id="GO:0016052">
    <property type="term" value="P:carbohydrate catabolic process"/>
    <property type="evidence" value="ECO:0007669"/>
    <property type="project" value="TreeGrafter"/>
</dbReference>
<comment type="similarity">
    <text evidence="1 5">Belongs to the glycosyl hydrolase 1 family.</text>
</comment>
<comment type="caution">
    <text evidence="7">The sequence shown here is derived from an EMBL/GenBank/DDBJ whole genome shotgun (WGS) entry which is preliminary data.</text>
</comment>
<keyword evidence="3 6" id="KW-0326">Glycosidase</keyword>
<name>A0A0R1N335_9LACO</name>
<reference evidence="7 8" key="1">
    <citation type="journal article" date="2015" name="Genome Announc.">
        <title>Expanding the biotechnology potential of lactobacilli through comparative genomics of 213 strains and associated genera.</title>
        <authorList>
            <person name="Sun Z."/>
            <person name="Harris H.M."/>
            <person name="McCann A."/>
            <person name="Guo C."/>
            <person name="Argimon S."/>
            <person name="Zhang W."/>
            <person name="Yang X."/>
            <person name="Jeffery I.B."/>
            <person name="Cooney J.C."/>
            <person name="Kagawa T.F."/>
            <person name="Liu W."/>
            <person name="Song Y."/>
            <person name="Salvetti E."/>
            <person name="Wrobel A."/>
            <person name="Rasinkangas P."/>
            <person name="Parkhill J."/>
            <person name="Rea M.C."/>
            <person name="O'Sullivan O."/>
            <person name="Ritari J."/>
            <person name="Douillard F.P."/>
            <person name="Paul Ross R."/>
            <person name="Yang R."/>
            <person name="Briner A.E."/>
            <person name="Felis G.E."/>
            <person name="de Vos W.M."/>
            <person name="Barrangou R."/>
            <person name="Klaenhammer T.R."/>
            <person name="Caufield P.W."/>
            <person name="Cui Y."/>
            <person name="Zhang H."/>
            <person name="O'Toole P.W."/>
        </authorList>
    </citation>
    <scope>NUCLEOTIDE SEQUENCE [LARGE SCALE GENOMIC DNA]</scope>
    <source>
        <strain evidence="7 8">DSM 12744</strain>
    </source>
</reference>
<evidence type="ECO:0000256" key="2">
    <source>
        <dbReference type="ARBA" id="ARBA00022801"/>
    </source>
</evidence>
<dbReference type="FunFam" id="3.20.20.80:FF:000004">
    <property type="entry name" value="Beta-glucosidase 6-phospho-beta-glucosidase"/>
    <property type="match status" value="1"/>
</dbReference>
<dbReference type="OrthoDB" id="1688691at2"/>
<dbReference type="GO" id="GO:0008422">
    <property type="term" value="F:beta-glucosidase activity"/>
    <property type="evidence" value="ECO:0007669"/>
    <property type="project" value="TreeGrafter"/>
</dbReference>
<keyword evidence="2 6" id="KW-0378">Hydrolase</keyword>
<dbReference type="InterPro" id="IPR033132">
    <property type="entry name" value="GH_1_N_CS"/>
</dbReference>
<dbReference type="Gene3D" id="3.20.20.80">
    <property type="entry name" value="Glycosidases"/>
    <property type="match status" value="1"/>
</dbReference>
<dbReference type="InterPro" id="IPR017853">
    <property type="entry name" value="GH"/>
</dbReference>
<evidence type="ECO:0000256" key="6">
    <source>
        <dbReference type="RuleBase" id="RU004468"/>
    </source>
</evidence>
<dbReference type="PANTHER" id="PTHR10353">
    <property type="entry name" value="GLYCOSYL HYDROLASE"/>
    <property type="match status" value="1"/>
</dbReference>
<dbReference type="InterPro" id="IPR018120">
    <property type="entry name" value="Glyco_hydro_1_AS"/>
</dbReference>
<evidence type="ECO:0008006" key="9">
    <source>
        <dbReference type="Google" id="ProtNLM"/>
    </source>
</evidence>